<evidence type="ECO:0000259" key="6">
    <source>
        <dbReference type="PROSITE" id="PS50089"/>
    </source>
</evidence>
<name>A0A0G4GEE5_VITBC</name>
<dbReference type="Gene3D" id="3.30.40.10">
    <property type="entry name" value="Zinc/RING finger domain, C3HC4 (zinc finger)"/>
    <property type="match status" value="1"/>
</dbReference>
<keyword evidence="8" id="KW-1185">Reference proteome</keyword>
<evidence type="ECO:0000313" key="7">
    <source>
        <dbReference type="EMBL" id="CEM27501.1"/>
    </source>
</evidence>
<organism evidence="7 8">
    <name type="scientific">Vitrella brassicaformis (strain CCMP3155)</name>
    <dbReference type="NCBI Taxonomy" id="1169540"/>
    <lineage>
        <taxon>Eukaryota</taxon>
        <taxon>Sar</taxon>
        <taxon>Alveolata</taxon>
        <taxon>Colpodellida</taxon>
        <taxon>Vitrellaceae</taxon>
        <taxon>Vitrella</taxon>
    </lineage>
</organism>
<dbReference type="Proteomes" id="UP000041254">
    <property type="component" value="Unassembled WGS sequence"/>
</dbReference>
<evidence type="ECO:0000256" key="4">
    <source>
        <dbReference type="PROSITE-ProRule" id="PRU00175"/>
    </source>
</evidence>
<accession>A0A0G4GEE5</accession>
<dbReference type="EMBL" id="CDMY01000635">
    <property type="protein sequence ID" value="CEM27501.1"/>
    <property type="molecule type" value="Genomic_DNA"/>
</dbReference>
<feature type="compositionally biased region" description="Basic residues" evidence="5">
    <location>
        <begin position="361"/>
        <end position="370"/>
    </location>
</feature>
<feature type="region of interest" description="Disordered" evidence="5">
    <location>
        <begin position="84"/>
        <end position="104"/>
    </location>
</feature>
<feature type="compositionally biased region" description="Low complexity" evidence="5">
    <location>
        <begin position="273"/>
        <end position="282"/>
    </location>
</feature>
<proteinExistence type="predicted"/>
<dbReference type="InterPro" id="IPR013083">
    <property type="entry name" value="Znf_RING/FYVE/PHD"/>
</dbReference>
<dbReference type="InterPro" id="IPR001841">
    <property type="entry name" value="Znf_RING"/>
</dbReference>
<dbReference type="PROSITE" id="PS00518">
    <property type="entry name" value="ZF_RING_1"/>
    <property type="match status" value="1"/>
</dbReference>
<dbReference type="VEuPathDB" id="CryptoDB:Vbra_17485"/>
<feature type="domain" description="RING-type" evidence="6">
    <location>
        <begin position="19"/>
        <end position="66"/>
    </location>
</feature>
<evidence type="ECO:0000256" key="3">
    <source>
        <dbReference type="ARBA" id="ARBA00022833"/>
    </source>
</evidence>
<gene>
    <name evidence="7" type="ORF">Vbra_17485</name>
</gene>
<feature type="region of interest" description="Disordered" evidence="5">
    <location>
        <begin position="312"/>
        <end position="370"/>
    </location>
</feature>
<dbReference type="Pfam" id="PF13639">
    <property type="entry name" value="zf-RING_2"/>
    <property type="match status" value="1"/>
</dbReference>
<dbReference type="InParanoid" id="A0A0G4GEE5"/>
<feature type="region of interest" description="Disordered" evidence="5">
    <location>
        <begin position="273"/>
        <end position="295"/>
    </location>
</feature>
<evidence type="ECO:0000313" key="8">
    <source>
        <dbReference type="Proteomes" id="UP000041254"/>
    </source>
</evidence>
<reference evidence="7 8" key="1">
    <citation type="submission" date="2014-11" db="EMBL/GenBank/DDBJ databases">
        <authorList>
            <person name="Zhu J."/>
            <person name="Qi W."/>
            <person name="Song R."/>
        </authorList>
    </citation>
    <scope>NUCLEOTIDE SEQUENCE [LARGE SCALE GENOMIC DNA]</scope>
</reference>
<dbReference type="GO" id="GO:0008270">
    <property type="term" value="F:zinc ion binding"/>
    <property type="evidence" value="ECO:0007669"/>
    <property type="project" value="UniProtKB-KW"/>
</dbReference>
<keyword evidence="1" id="KW-0479">Metal-binding</keyword>
<keyword evidence="3" id="KW-0862">Zinc</keyword>
<evidence type="ECO:0000256" key="5">
    <source>
        <dbReference type="SAM" id="MobiDB-lite"/>
    </source>
</evidence>
<dbReference type="STRING" id="1169540.A0A0G4GEE5"/>
<evidence type="ECO:0000256" key="1">
    <source>
        <dbReference type="ARBA" id="ARBA00022723"/>
    </source>
</evidence>
<sequence>MSHTPTTTDHRKKTVSGTCAICLSDFKHGTCLHAAVEIAQLGACEHTFCRPCLTNWCKEHLRCPLCVKPFTHFTTFAPAAAGWQHGGHHDGAGGGADTNHTNTATPHTLEEETMANTSTTATATNTPTDEVTAIELPCGTILTATGRVDATQLNEMAAGGSSGGYVAPGGGDESEEHFECIDMHYFMAELDKLRCRRDRMEIICGQRGALARMRPQADLQTVWLILAEVREQVQAFQGRILSLRQYDVPALLQELYAIEELLSQAEGTNSTTAALTGAQQQAPRPRKVYSADDEVSEDEFEEDYFAAEGRRQALMNGSKRRNRKKGKPVNTNPAAVSCGVPPEPKFASKDKRNGGQTNGRNQRKSTARNY</sequence>
<dbReference type="PROSITE" id="PS50089">
    <property type="entry name" value="ZF_RING_2"/>
    <property type="match status" value="1"/>
</dbReference>
<protein>
    <recommendedName>
        <fullName evidence="6">RING-type domain-containing protein</fullName>
    </recommendedName>
</protein>
<dbReference type="AlphaFoldDB" id="A0A0G4GEE5"/>
<dbReference type="PANTHER" id="PTHR45969">
    <property type="entry name" value="RING ZINC FINGER PROTEIN-RELATED"/>
    <property type="match status" value="1"/>
</dbReference>
<dbReference type="SUPFAM" id="SSF57850">
    <property type="entry name" value="RING/U-box"/>
    <property type="match status" value="1"/>
</dbReference>
<dbReference type="InterPro" id="IPR017907">
    <property type="entry name" value="Znf_RING_CS"/>
</dbReference>
<keyword evidence="2 4" id="KW-0863">Zinc-finger</keyword>
<feature type="compositionally biased region" description="Basic residues" evidence="5">
    <location>
        <begin position="318"/>
        <end position="327"/>
    </location>
</feature>
<dbReference type="OrthoDB" id="6270329at2759"/>
<evidence type="ECO:0000256" key="2">
    <source>
        <dbReference type="ARBA" id="ARBA00022771"/>
    </source>
</evidence>